<feature type="domain" description="TerB-C" evidence="5">
    <location>
        <begin position="661"/>
        <end position="797"/>
    </location>
</feature>
<gene>
    <name evidence="6" type="ORF">SAMN05421547_102189</name>
</gene>
<feature type="domain" description="TerB N-terminal" evidence="4">
    <location>
        <begin position="129"/>
        <end position="334"/>
    </location>
</feature>
<keyword evidence="2" id="KW-0812">Transmembrane</keyword>
<dbReference type="EMBL" id="FNPE01000002">
    <property type="protein sequence ID" value="SDY01941.1"/>
    <property type="molecule type" value="Genomic_DNA"/>
</dbReference>
<feature type="compositionally biased region" description="Basic and acidic residues" evidence="1">
    <location>
        <begin position="59"/>
        <end position="76"/>
    </location>
</feature>
<evidence type="ECO:0000256" key="2">
    <source>
        <dbReference type="SAM" id="Phobius"/>
    </source>
</evidence>
<feature type="region of interest" description="Disordered" evidence="1">
    <location>
        <begin position="59"/>
        <end position="84"/>
    </location>
</feature>
<dbReference type="InterPro" id="IPR028932">
    <property type="entry name" value="TerB-C"/>
</dbReference>
<dbReference type="Proteomes" id="UP000183417">
    <property type="component" value="Unassembled WGS sequence"/>
</dbReference>
<dbReference type="InterPro" id="IPR029024">
    <property type="entry name" value="TerB-like"/>
</dbReference>
<accession>A0A1H3GF87</accession>
<organism evidence="6 7">
    <name type="scientific">Delftia lacustris</name>
    <dbReference type="NCBI Taxonomy" id="558537"/>
    <lineage>
        <taxon>Bacteria</taxon>
        <taxon>Pseudomonadati</taxon>
        <taxon>Pseudomonadota</taxon>
        <taxon>Betaproteobacteria</taxon>
        <taxon>Burkholderiales</taxon>
        <taxon>Comamonadaceae</taxon>
        <taxon>Delftia</taxon>
    </lineage>
</organism>
<evidence type="ECO:0000313" key="6">
    <source>
        <dbReference type="EMBL" id="SDY01941.1"/>
    </source>
</evidence>
<name>A0A1H3GF87_9BURK</name>
<protein>
    <submittedName>
        <fullName evidence="6">Tellurite resistance protein TerB</fullName>
    </submittedName>
</protein>
<keyword evidence="2" id="KW-0472">Membrane</keyword>
<dbReference type="Pfam" id="PF05099">
    <property type="entry name" value="TerB"/>
    <property type="match status" value="1"/>
</dbReference>
<evidence type="ECO:0000259" key="5">
    <source>
        <dbReference type="Pfam" id="PF15615"/>
    </source>
</evidence>
<evidence type="ECO:0000259" key="4">
    <source>
        <dbReference type="Pfam" id="PF13208"/>
    </source>
</evidence>
<keyword evidence="2" id="KW-1133">Transmembrane helix</keyword>
<evidence type="ECO:0000313" key="7">
    <source>
        <dbReference type="Proteomes" id="UP000183417"/>
    </source>
</evidence>
<dbReference type="Pfam" id="PF15615">
    <property type="entry name" value="TerB_C"/>
    <property type="match status" value="1"/>
</dbReference>
<dbReference type="SUPFAM" id="SSF158682">
    <property type="entry name" value="TerB-like"/>
    <property type="match status" value="1"/>
</dbReference>
<sequence>MARRKKSGAGGGIGAVVVGLLVVLAAIPREVWIGVGVFAAIGVGIYLYLKSKGGAHEVPQEAARPARTDPLPERRAQVAPSPAVSSRAASRLLEDEQPVPVAVSPVPATPSFRLPAAPNRFGPGAWIAAGEAVEVGGVSITGGLVYIGTSLPIPTGGNDPSLIDPSKSVASTGDYTERQMGYWPSYSEISPSARRAYLNWLAGGRQDPEADVGYVFIFFYGLERRAILDASKDEGAKADWPVIASELRRLLDIYGDKSGSFRSYAGSLLDWVSLAEHPEKAYLKPIPSFPKTYELPLYIRVALGQAAVDGMPVPAQLALAWAKLDPTNYLRTPATRCAEEFDKLFVSRYRETFGEGLVLPRNKTKIKLVHRPASAGFRGYKDLSLSFGDTPDVTVLTAPINKLRQVVEEATKALEPFSRYVGRNPDGRHALEGLLQLPATLWPESTQKALHGLKARMGEGMIAMSFQELLGSLDAKTTLTRDRTLALARALESLNIGIEPDVLAGAKLPKPHEKVVLFSVPPGEVASRSTPVYQVAILTLDLASAVAAADGEFSAQEMGHLRAQVQSWAHLTPNHIRRLLAHLRLLMATPASLTALRKKLEPLDIGAKETIAAFMATVAQSDGEVSPTEVKMLEKVYKALGVESKKVFSDVHAAAAGAKPTATVAVESEEAGFKLDPARIAALQKDTEAVSALLSGIFKEENPPETVFVEPEPEGDAGATSPGLLGLDEAHSALARLLLSRPVWTKDELDDAAADLDLMLDGAIEALNEAAFDLHDIPFTEGEEVVTVNPELLEKLEA</sequence>
<dbReference type="CDD" id="cd07176">
    <property type="entry name" value="terB"/>
    <property type="match status" value="1"/>
</dbReference>
<feature type="domain" description="Co-chaperone DjlA N-terminal" evidence="3">
    <location>
        <begin position="542"/>
        <end position="645"/>
    </location>
</feature>
<dbReference type="InterPro" id="IPR007791">
    <property type="entry name" value="DjlA_N"/>
</dbReference>
<feature type="transmembrane region" description="Helical" evidence="2">
    <location>
        <begin position="31"/>
        <end position="49"/>
    </location>
</feature>
<dbReference type="InterPro" id="IPR025266">
    <property type="entry name" value="TerB_N"/>
</dbReference>
<evidence type="ECO:0000259" key="3">
    <source>
        <dbReference type="Pfam" id="PF05099"/>
    </source>
</evidence>
<dbReference type="AlphaFoldDB" id="A0A1H3GF87"/>
<reference evidence="6 7" key="1">
    <citation type="submission" date="2016-10" db="EMBL/GenBank/DDBJ databases">
        <authorList>
            <person name="de Groot N.N."/>
        </authorList>
    </citation>
    <scope>NUCLEOTIDE SEQUENCE [LARGE SCALE GENOMIC DNA]</scope>
    <source>
        <strain evidence="6 7">LMG 24775</strain>
    </source>
</reference>
<dbReference type="Gene3D" id="1.10.3680.10">
    <property type="entry name" value="TerB-like"/>
    <property type="match status" value="1"/>
</dbReference>
<dbReference type="Pfam" id="PF13208">
    <property type="entry name" value="TerB_N"/>
    <property type="match status" value="1"/>
</dbReference>
<evidence type="ECO:0000256" key="1">
    <source>
        <dbReference type="SAM" id="MobiDB-lite"/>
    </source>
</evidence>
<feature type="transmembrane region" description="Helical" evidence="2">
    <location>
        <begin position="7"/>
        <end position="25"/>
    </location>
</feature>
<proteinExistence type="predicted"/>